<protein>
    <submittedName>
        <fullName evidence="1">Uncharacterized protein</fullName>
    </submittedName>
</protein>
<dbReference type="Proteomes" id="UP001144978">
    <property type="component" value="Unassembled WGS sequence"/>
</dbReference>
<keyword evidence="2" id="KW-1185">Reference proteome</keyword>
<gene>
    <name evidence="1" type="ORF">NUW54_g10103</name>
</gene>
<sequence length="314" mass="35277">MKRTIGLVDYASSDESDTDSNAAKEVHDTRKAESQATQPASKKLKKLPPLPGYLVPEAPVDNPALHQGRRRTTPHVEGQFAAYVYVPLTVERRSKLYRLLLQILEAGRGLVPILHPIGISQPELAPISQVTGPPEDATLELHISLTRPVYLRAHQRADFKRAVHNAAKAKRRFSASFATISDLTNDERTRTFLTLEVGAGHDDFKELSEHLTPILKSIRQKEFYQDPRFHASIAWALLDGAKAEEQKSRSPERNQDPPSTNEEFPTIPGFPPVLIPQLRAEFARQLVDSAVGRFEADEVHVRIGKEISRWRLQD</sequence>
<reference evidence="1" key="1">
    <citation type="submission" date="2022-08" db="EMBL/GenBank/DDBJ databases">
        <title>Genome Sequence of Pycnoporus sanguineus.</title>
        <authorList>
            <person name="Buettner E."/>
        </authorList>
    </citation>
    <scope>NUCLEOTIDE SEQUENCE</scope>
    <source>
        <strain evidence="1">CG-C14</strain>
    </source>
</reference>
<proteinExistence type="predicted"/>
<name>A0ACC1P344_9APHY</name>
<evidence type="ECO:0000313" key="2">
    <source>
        <dbReference type="Proteomes" id="UP001144978"/>
    </source>
</evidence>
<organism evidence="1 2">
    <name type="scientific">Trametes sanguinea</name>
    <dbReference type="NCBI Taxonomy" id="158606"/>
    <lineage>
        <taxon>Eukaryota</taxon>
        <taxon>Fungi</taxon>
        <taxon>Dikarya</taxon>
        <taxon>Basidiomycota</taxon>
        <taxon>Agaricomycotina</taxon>
        <taxon>Agaricomycetes</taxon>
        <taxon>Polyporales</taxon>
        <taxon>Polyporaceae</taxon>
        <taxon>Trametes</taxon>
    </lineage>
</organism>
<comment type="caution">
    <text evidence="1">The sequence shown here is derived from an EMBL/GenBank/DDBJ whole genome shotgun (WGS) entry which is preliminary data.</text>
</comment>
<accession>A0ACC1P344</accession>
<evidence type="ECO:0000313" key="1">
    <source>
        <dbReference type="EMBL" id="KAJ2985585.1"/>
    </source>
</evidence>
<dbReference type="EMBL" id="JANSHE010003555">
    <property type="protein sequence ID" value="KAJ2985585.1"/>
    <property type="molecule type" value="Genomic_DNA"/>
</dbReference>